<dbReference type="KEGG" id="hhd:HBHAL_4087"/>
<dbReference type="Proteomes" id="UP000007397">
    <property type="component" value="Chromosome"/>
</dbReference>
<dbReference type="CDD" id="cd06223">
    <property type="entry name" value="PRTases_typeI"/>
    <property type="match status" value="1"/>
</dbReference>
<dbReference type="InterPro" id="IPR029057">
    <property type="entry name" value="PRTase-like"/>
</dbReference>
<dbReference type="InterPro" id="IPR000836">
    <property type="entry name" value="PRTase_dom"/>
</dbReference>
<gene>
    <name evidence="2" type="primary">comFC</name>
    <name evidence="2" type="ordered locus">HBHAL_4087</name>
</gene>
<name>I0JQK9_HALH3</name>
<dbReference type="SUPFAM" id="SSF53271">
    <property type="entry name" value="PRTase-like"/>
    <property type="match status" value="1"/>
</dbReference>
<keyword evidence="3" id="KW-1185">Reference proteome</keyword>
<dbReference type="AlphaFoldDB" id="I0JQK9"/>
<evidence type="ECO:0000256" key="1">
    <source>
        <dbReference type="ARBA" id="ARBA00008007"/>
    </source>
</evidence>
<dbReference type="eggNOG" id="COG1040">
    <property type="taxonomic scope" value="Bacteria"/>
</dbReference>
<evidence type="ECO:0000313" key="3">
    <source>
        <dbReference type="Proteomes" id="UP000007397"/>
    </source>
</evidence>
<dbReference type="PANTHER" id="PTHR47505:SF1">
    <property type="entry name" value="DNA UTILIZATION PROTEIN YHGH"/>
    <property type="match status" value="1"/>
</dbReference>
<dbReference type="Gene3D" id="3.40.50.2020">
    <property type="match status" value="1"/>
</dbReference>
<dbReference type="PANTHER" id="PTHR47505">
    <property type="entry name" value="DNA UTILIZATION PROTEIN YHGH"/>
    <property type="match status" value="1"/>
</dbReference>
<dbReference type="STRING" id="866895.HBHAL_4087"/>
<accession>I0JQK9</accession>
<proteinExistence type="inferred from homology"/>
<dbReference type="HOGENOM" id="CLU_054549_4_0_9"/>
<sequence length="220" mass="25645">MRCLICHEEIIPKITWANFWSVPEKEVLCAVCKSQFQPLKPGCTLCFREGENGVCEDCQWWEKTHPGLLAKNTSVFQYNEFAKDFVARWKYRGDYILLEALQWHVVEHFSRMRNLDCIMAPIPLSEERFSERGFNQSEAIIYLLNQRSHSLFERRNSEKQSKKGRYARISSNNPFKLTQSVRQPVILVDDIYTTGTTVRHAASLLKQKGCPAVTSFTIFR</sequence>
<dbReference type="InterPro" id="IPR051910">
    <property type="entry name" value="ComF/GntX_DNA_util-trans"/>
</dbReference>
<dbReference type="RefSeq" id="WP_014644318.1">
    <property type="nucleotide sequence ID" value="NC_017668.1"/>
</dbReference>
<dbReference type="PATRIC" id="fig|866895.3.peg.3120"/>
<reference evidence="2 3" key="1">
    <citation type="journal article" date="2013" name="Environ. Microbiol.">
        <title>Chloride and organic osmolytes: a hybrid strategy to cope with elevated salinities by the moderately halophilic, chloride-dependent bacterium Halobacillus halophilus.</title>
        <authorList>
            <person name="Saum S.H."/>
            <person name="Pfeiffer F."/>
            <person name="Palm P."/>
            <person name="Rampp M."/>
            <person name="Schuster S.C."/>
            <person name="Muller V."/>
            <person name="Oesterhelt D."/>
        </authorList>
    </citation>
    <scope>NUCLEOTIDE SEQUENCE [LARGE SCALE GENOMIC DNA]</scope>
    <source>
        <strain evidence="3">ATCC 35676 / DSM 2266 / JCM 20832 / KCTC 3685 / LMG 17431 / NBRC 102448 / NCIMB 2269</strain>
    </source>
</reference>
<comment type="similarity">
    <text evidence="1">Belongs to the ComF/GntX family.</text>
</comment>
<dbReference type="EMBL" id="HE717023">
    <property type="protein sequence ID" value="CCG46429.1"/>
    <property type="molecule type" value="Genomic_DNA"/>
</dbReference>
<evidence type="ECO:0000313" key="2">
    <source>
        <dbReference type="EMBL" id="CCG46429.1"/>
    </source>
</evidence>
<organism evidence="2 3">
    <name type="scientific">Halobacillus halophilus (strain ATCC 35676 / DSM 2266 / JCM 20832 / KCTC 3685 / LMG 17431 / NBRC 102448 / NCIMB 2269)</name>
    <name type="common">Sporosarcina halophila</name>
    <dbReference type="NCBI Taxonomy" id="866895"/>
    <lineage>
        <taxon>Bacteria</taxon>
        <taxon>Bacillati</taxon>
        <taxon>Bacillota</taxon>
        <taxon>Bacilli</taxon>
        <taxon>Bacillales</taxon>
        <taxon>Bacillaceae</taxon>
        <taxon>Halobacillus</taxon>
    </lineage>
</organism>
<protein>
    <submittedName>
        <fullName evidence="2">Competence protein ComFC</fullName>
    </submittedName>
</protein>